<dbReference type="EMBL" id="FODE01000034">
    <property type="protein sequence ID" value="SEO09813.1"/>
    <property type="molecule type" value="Genomic_DNA"/>
</dbReference>
<evidence type="ECO:0000313" key="1">
    <source>
        <dbReference type="EMBL" id="SEO09813.1"/>
    </source>
</evidence>
<sequence length="197" mass="21305">MPRKDVLDHLSRLYAASDDPWHHRSSAYEAGKYDTTLAAIGQGPFRLALEIGCGNGTLARLLAPRCRHLTVMECIPAAARLARTTLADMAQVTVIQGTAPQGLPDIRPDLVLLSEVLYFLTPEEIRELADWLLTRSRGPVVAVNWTGPTDEPLDGASAVDLLAGFLGQPRTSDHGAYRIDLFHPCPTATIRDAGGSP</sequence>
<reference evidence="1 2" key="1">
    <citation type="submission" date="2016-10" db="EMBL/GenBank/DDBJ databases">
        <authorList>
            <person name="de Groot N.N."/>
        </authorList>
    </citation>
    <scope>NUCLEOTIDE SEQUENCE [LARGE SCALE GENOMIC DNA]</scope>
    <source>
        <strain evidence="1 2">DSM 8512</strain>
    </source>
</reference>
<dbReference type="InterPro" id="IPR008715">
    <property type="entry name" value="SAM-MeTfrase_NodS-like"/>
</dbReference>
<evidence type="ECO:0000313" key="2">
    <source>
        <dbReference type="Proteomes" id="UP000199054"/>
    </source>
</evidence>
<dbReference type="AlphaFoldDB" id="A0A1H8LXG4"/>
<dbReference type="GO" id="GO:0009312">
    <property type="term" value="P:oligosaccharide biosynthetic process"/>
    <property type="evidence" value="ECO:0007669"/>
    <property type="project" value="InterPro"/>
</dbReference>
<keyword evidence="2" id="KW-1185">Reference proteome</keyword>
<dbReference type="SUPFAM" id="SSF53335">
    <property type="entry name" value="S-adenosyl-L-methionine-dependent methyltransferases"/>
    <property type="match status" value="1"/>
</dbReference>
<dbReference type="Pfam" id="PF05401">
    <property type="entry name" value="NodS"/>
    <property type="match status" value="1"/>
</dbReference>
<protein>
    <submittedName>
        <fullName evidence="1">Nodulation protein S (NodS)</fullName>
    </submittedName>
</protein>
<dbReference type="Proteomes" id="UP000199054">
    <property type="component" value="Unassembled WGS sequence"/>
</dbReference>
<dbReference type="Gene3D" id="3.40.50.150">
    <property type="entry name" value="Vaccinia Virus protein VP39"/>
    <property type="match status" value="1"/>
</dbReference>
<proteinExistence type="predicted"/>
<dbReference type="CDD" id="cd02440">
    <property type="entry name" value="AdoMet_MTases"/>
    <property type="match status" value="1"/>
</dbReference>
<accession>A0A1H8LXG4</accession>
<dbReference type="InterPro" id="IPR029063">
    <property type="entry name" value="SAM-dependent_MTases_sf"/>
</dbReference>
<organism evidence="1 2">
    <name type="scientific">Paracoccus alcaliphilus</name>
    <dbReference type="NCBI Taxonomy" id="34002"/>
    <lineage>
        <taxon>Bacteria</taxon>
        <taxon>Pseudomonadati</taxon>
        <taxon>Pseudomonadota</taxon>
        <taxon>Alphaproteobacteria</taxon>
        <taxon>Rhodobacterales</taxon>
        <taxon>Paracoccaceae</taxon>
        <taxon>Paracoccus</taxon>
    </lineage>
</organism>
<name>A0A1H8LXG4_9RHOB</name>
<dbReference type="GO" id="GO:0008757">
    <property type="term" value="F:S-adenosylmethionine-dependent methyltransferase activity"/>
    <property type="evidence" value="ECO:0007669"/>
    <property type="project" value="InterPro"/>
</dbReference>
<dbReference type="STRING" id="34002.SAMN04489859_103442"/>
<dbReference type="RefSeq" id="WP_170851916.1">
    <property type="nucleotide sequence ID" value="NZ_CP067126.1"/>
</dbReference>
<gene>
    <name evidence="1" type="ORF">SAMN04489859_103442</name>
</gene>